<feature type="transmembrane region" description="Helical" evidence="9">
    <location>
        <begin position="91"/>
        <end position="111"/>
    </location>
</feature>
<evidence type="ECO:0000256" key="9">
    <source>
        <dbReference type="HAMAP-Rule" id="MF_00154"/>
    </source>
</evidence>
<dbReference type="PANTHER" id="PTHR43448">
    <property type="entry name" value="PROTOHEME IX FARNESYLTRANSFERASE, MITOCHONDRIAL"/>
    <property type="match status" value="1"/>
</dbReference>
<evidence type="ECO:0000256" key="7">
    <source>
        <dbReference type="ARBA" id="ARBA00023136"/>
    </source>
</evidence>
<dbReference type="Proteomes" id="UP001501787">
    <property type="component" value="Unassembled WGS sequence"/>
</dbReference>
<feature type="transmembrane region" description="Helical" evidence="9">
    <location>
        <begin position="117"/>
        <end position="136"/>
    </location>
</feature>
<comment type="subcellular location">
    <subcellularLocation>
        <location evidence="9">Cell membrane</location>
        <topology evidence="9">Multi-pass membrane protein</topology>
    </subcellularLocation>
    <subcellularLocation>
        <location evidence="1">Membrane</location>
        <topology evidence="1">Multi-pass membrane protein</topology>
    </subcellularLocation>
</comment>
<dbReference type="InterPro" id="IPR044878">
    <property type="entry name" value="UbiA_sf"/>
</dbReference>
<dbReference type="InterPro" id="IPR030470">
    <property type="entry name" value="UbiA_prenylTrfase_CS"/>
</dbReference>
<dbReference type="Pfam" id="PF01040">
    <property type="entry name" value="UbiA"/>
    <property type="match status" value="1"/>
</dbReference>
<evidence type="ECO:0000313" key="11">
    <source>
        <dbReference type="Proteomes" id="UP001501787"/>
    </source>
</evidence>
<dbReference type="CDD" id="cd13957">
    <property type="entry name" value="PT_UbiA_Cox10"/>
    <property type="match status" value="1"/>
</dbReference>
<feature type="transmembrane region" description="Helical" evidence="9">
    <location>
        <begin position="239"/>
        <end position="256"/>
    </location>
</feature>
<evidence type="ECO:0000256" key="6">
    <source>
        <dbReference type="ARBA" id="ARBA00023133"/>
    </source>
</evidence>
<keyword evidence="3 9" id="KW-0808">Transferase</keyword>
<comment type="catalytic activity">
    <reaction evidence="8 9">
        <text>heme b + (2E,6E)-farnesyl diphosphate + H2O = Fe(II)-heme o + diphosphate</text>
        <dbReference type="Rhea" id="RHEA:28070"/>
        <dbReference type="ChEBI" id="CHEBI:15377"/>
        <dbReference type="ChEBI" id="CHEBI:33019"/>
        <dbReference type="ChEBI" id="CHEBI:60344"/>
        <dbReference type="ChEBI" id="CHEBI:60530"/>
        <dbReference type="ChEBI" id="CHEBI:175763"/>
        <dbReference type="EC" id="2.5.1.141"/>
    </reaction>
</comment>
<feature type="transmembrane region" description="Helical" evidence="9">
    <location>
        <begin position="213"/>
        <end position="233"/>
    </location>
</feature>
<dbReference type="HAMAP" id="MF_00154">
    <property type="entry name" value="CyoE_CtaB"/>
    <property type="match status" value="1"/>
</dbReference>
<keyword evidence="6 9" id="KW-0350">Heme biosynthesis</keyword>
<dbReference type="NCBIfam" id="NF003348">
    <property type="entry name" value="PRK04375.1-1"/>
    <property type="match status" value="1"/>
</dbReference>
<dbReference type="Gene3D" id="1.10.357.140">
    <property type="entry name" value="UbiA prenyltransferase"/>
    <property type="match status" value="1"/>
</dbReference>
<dbReference type="EC" id="2.5.1.141" evidence="9"/>
<feature type="transmembrane region" description="Helical" evidence="9">
    <location>
        <begin position="46"/>
        <end position="70"/>
    </location>
</feature>
<evidence type="ECO:0000313" key="10">
    <source>
        <dbReference type="EMBL" id="GAA0318812.1"/>
    </source>
</evidence>
<feature type="transmembrane region" description="Helical" evidence="9">
    <location>
        <begin position="276"/>
        <end position="297"/>
    </location>
</feature>
<keyword evidence="5 9" id="KW-1133">Transmembrane helix</keyword>
<evidence type="ECO:0000256" key="4">
    <source>
        <dbReference type="ARBA" id="ARBA00022692"/>
    </source>
</evidence>
<dbReference type="InterPro" id="IPR006369">
    <property type="entry name" value="Protohaem_IX_farnesylTrfase"/>
</dbReference>
<dbReference type="PANTHER" id="PTHR43448:SF2">
    <property type="entry name" value="PROTOHEME IX FARNESYLTRANSFERASE, MITOCHONDRIAL"/>
    <property type="match status" value="1"/>
</dbReference>
<protein>
    <recommendedName>
        <fullName evidence="9">Protoheme IX farnesyltransferase</fullName>
        <ecNumber evidence="9">2.5.1.141</ecNumber>
    </recommendedName>
    <alternativeName>
        <fullName evidence="9">Heme B farnesyltransferase</fullName>
    </alternativeName>
    <alternativeName>
        <fullName evidence="9">Heme O synthase</fullName>
    </alternativeName>
</protein>
<feature type="transmembrane region" description="Helical" evidence="9">
    <location>
        <begin position="169"/>
        <end position="192"/>
    </location>
</feature>
<keyword evidence="7 9" id="KW-0472">Membrane</keyword>
<comment type="function">
    <text evidence="9">Converts heme B (protoheme IX) to heme O by substitution of the vinyl group on carbon 2 of heme B porphyrin ring with a hydroxyethyl farnesyl side group.</text>
</comment>
<comment type="caution">
    <text evidence="10">The sequence shown here is derived from an EMBL/GenBank/DDBJ whole genome shotgun (WGS) entry which is preliminary data.</text>
</comment>
<evidence type="ECO:0000256" key="5">
    <source>
        <dbReference type="ARBA" id="ARBA00022989"/>
    </source>
</evidence>
<feature type="transmembrane region" description="Helical" evidence="9">
    <location>
        <begin position="143"/>
        <end position="163"/>
    </location>
</feature>
<evidence type="ECO:0000256" key="2">
    <source>
        <dbReference type="ARBA" id="ARBA00022475"/>
    </source>
</evidence>
<dbReference type="PROSITE" id="PS00943">
    <property type="entry name" value="UBIA"/>
    <property type="match status" value="1"/>
</dbReference>
<evidence type="ECO:0000256" key="8">
    <source>
        <dbReference type="ARBA" id="ARBA00047690"/>
    </source>
</evidence>
<feature type="transmembrane region" description="Helical" evidence="9">
    <location>
        <begin position="20"/>
        <end position="40"/>
    </location>
</feature>
<name>A0ABN0VW75_9GAMM</name>
<dbReference type="RefSeq" id="WP_201505035.1">
    <property type="nucleotide sequence ID" value="NZ_BAAAFR010000004.1"/>
</dbReference>
<comment type="miscellaneous">
    <text evidence="9">Carbon 2 of the heme B porphyrin ring is defined according to the Fischer nomenclature.</text>
</comment>
<dbReference type="NCBIfam" id="TIGR01473">
    <property type="entry name" value="cyoE_ctaB"/>
    <property type="match status" value="1"/>
</dbReference>
<sequence>MNKLAQLKLDVAKQPLVQVIKPGIVFGNAITVLGGYFLAAKGNPDWLILLQALIGTLTVIASGCVINNIIDRDIDSRMQRTCDRVLVTGELSITGAMLYAAVLLGIGVVCLTFTTPLALYSALFGYVVYVGFYSLYFKRHSVWGTFIGSFSGAIPPVIGYAALTPSIDGVYWVLFAMFAIWQMPHAYAIAVFRKKDYSAASIPVLPVKRSFRTTQWHITVSIAIFLVVGSLLTALNATGYWYLGVHLLLSGYWLLVAMRPIKVTNEQDQIQQQIKWAYKVFGLSIIIMMALCLMMAIDYV</sequence>
<comment type="pathway">
    <text evidence="9">Porphyrin-containing compound metabolism; heme O biosynthesis; heme O from protoheme: step 1/1.</text>
</comment>
<organism evidence="10 11">
    <name type="scientific">Psychrobacter aestuarii</name>
    <dbReference type="NCBI Taxonomy" id="556327"/>
    <lineage>
        <taxon>Bacteria</taxon>
        <taxon>Pseudomonadati</taxon>
        <taxon>Pseudomonadota</taxon>
        <taxon>Gammaproteobacteria</taxon>
        <taxon>Moraxellales</taxon>
        <taxon>Moraxellaceae</taxon>
        <taxon>Psychrobacter</taxon>
    </lineage>
</organism>
<dbReference type="InterPro" id="IPR000537">
    <property type="entry name" value="UbiA_prenyltransferase"/>
</dbReference>
<evidence type="ECO:0000256" key="1">
    <source>
        <dbReference type="ARBA" id="ARBA00004141"/>
    </source>
</evidence>
<evidence type="ECO:0000256" key="3">
    <source>
        <dbReference type="ARBA" id="ARBA00022679"/>
    </source>
</evidence>
<proteinExistence type="inferred from homology"/>
<keyword evidence="2 9" id="KW-1003">Cell membrane</keyword>
<comment type="similarity">
    <text evidence="9">Belongs to the UbiA prenyltransferase family. Protoheme IX farnesyltransferase subfamily.</text>
</comment>
<keyword evidence="4 9" id="KW-0812">Transmembrane</keyword>
<accession>A0ABN0VW75</accession>
<dbReference type="EMBL" id="BAAAFR010000004">
    <property type="protein sequence ID" value="GAA0318812.1"/>
    <property type="molecule type" value="Genomic_DNA"/>
</dbReference>
<reference evidence="10 11" key="1">
    <citation type="journal article" date="2019" name="Int. J. Syst. Evol. Microbiol.">
        <title>The Global Catalogue of Microorganisms (GCM) 10K type strain sequencing project: providing services to taxonomists for standard genome sequencing and annotation.</title>
        <authorList>
            <consortium name="The Broad Institute Genomics Platform"/>
            <consortium name="The Broad Institute Genome Sequencing Center for Infectious Disease"/>
            <person name="Wu L."/>
            <person name="Ma J."/>
        </authorList>
    </citation>
    <scope>NUCLEOTIDE SEQUENCE [LARGE SCALE GENOMIC DNA]</scope>
    <source>
        <strain evidence="10 11">JCM 16343</strain>
    </source>
</reference>
<gene>
    <name evidence="9 10" type="primary">cyoE</name>
    <name evidence="10" type="ORF">GCM10009129_15540</name>
</gene>
<keyword evidence="11" id="KW-1185">Reference proteome</keyword>